<dbReference type="EMBL" id="BGPR01000338">
    <property type="protein sequence ID" value="GBM14061.1"/>
    <property type="molecule type" value="Genomic_DNA"/>
</dbReference>
<protein>
    <submittedName>
        <fullName evidence="1">Uncharacterized protein</fullName>
    </submittedName>
</protein>
<evidence type="ECO:0000313" key="2">
    <source>
        <dbReference type="Proteomes" id="UP000499080"/>
    </source>
</evidence>
<proteinExistence type="predicted"/>
<comment type="caution">
    <text evidence="1">The sequence shown here is derived from an EMBL/GenBank/DDBJ whole genome shotgun (WGS) entry which is preliminary data.</text>
</comment>
<accession>A0A4Y2DBK7</accession>
<name>A0A4Y2DBK7_ARAVE</name>
<reference evidence="1 2" key="1">
    <citation type="journal article" date="2019" name="Sci. Rep.">
        <title>Orb-weaving spider Araneus ventricosus genome elucidates the spidroin gene catalogue.</title>
        <authorList>
            <person name="Kono N."/>
            <person name="Nakamura H."/>
            <person name="Ohtoshi R."/>
            <person name="Moran D.A.P."/>
            <person name="Shinohara A."/>
            <person name="Yoshida Y."/>
            <person name="Fujiwara M."/>
            <person name="Mori M."/>
            <person name="Tomita M."/>
            <person name="Arakawa K."/>
        </authorList>
    </citation>
    <scope>NUCLEOTIDE SEQUENCE [LARGE SCALE GENOMIC DNA]</scope>
</reference>
<evidence type="ECO:0000313" key="1">
    <source>
        <dbReference type="EMBL" id="GBM14061.1"/>
    </source>
</evidence>
<gene>
    <name evidence="1" type="ORF">AVEN_209951_1</name>
</gene>
<keyword evidence="2" id="KW-1185">Reference proteome</keyword>
<dbReference type="Proteomes" id="UP000499080">
    <property type="component" value="Unassembled WGS sequence"/>
</dbReference>
<sequence>MSFQYKHLYLTAEAAVALAHITIAATFINTIEPEVLVARSRLRDRRSQVRNPIPLKIRRVWDLLHAKSCVVAKRPPAGVARKFGKGGVSSGVVLVI</sequence>
<organism evidence="1 2">
    <name type="scientific">Araneus ventricosus</name>
    <name type="common">Orbweaver spider</name>
    <name type="synonym">Epeira ventricosa</name>
    <dbReference type="NCBI Taxonomy" id="182803"/>
    <lineage>
        <taxon>Eukaryota</taxon>
        <taxon>Metazoa</taxon>
        <taxon>Ecdysozoa</taxon>
        <taxon>Arthropoda</taxon>
        <taxon>Chelicerata</taxon>
        <taxon>Arachnida</taxon>
        <taxon>Araneae</taxon>
        <taxon>Araneomorphae</taxon>
        <taxon>Entelegynae</taxon>
        <taxon>Araneoidea</taxon>
        <taxon>Araneidae</taxon>
        <taxon>Araneus</taxon>
    </lineage>
</organism>
<dbReference type="AlphaFoldDB" id="A0A4Y2DBK7"/>